<keyword evidence="2" id="KW-1015">Disulfide bond</keyword>
<evidence type="ECO:0000256" key="1">
    <source>
        <dbReference type="ARBA" id="ARBA00022729"/>
    </source>
</evidence>
<dbReference type="InterPro" id="IPR036179">
    <property type="entry name" value="Ig-like_dom_sf"/>
</dbReference>
<dbReference type="InterPro" id="IPR003598">
    <property type="entry name" value="Ig_sub2"/>
</dbReference>
<dbReference type="InterPro" id="IPR013783">
    <property type="entry name" value="Ig-like_fold"/>
</dbReference>
<dbReference type="PROSITE" id="PS50835">
    <property type="entry name" value="IG_LIKE"/>
    <property type="match status" value="2"/>
</dbReference>
<keyword evidence="1" id="KW-0732">Signal</keyword>
<protein>
    <submittedName>
        <fullName evidence="4">Sialoadhesin-like</fullName>
    </submittedName>
</protein>
<comment type="caution">
    <text evidence="4">The sequence shown here is derived from an EMBL/GenBank/DDBJ whole genome shotgun (WGS) entry which is preliminary data.</text>
</comment>
<dbReference type="GO" id="GO:0007166">
    <property type="term" value="P:cell surface receptor signaling pathway"/>
    <property type="evidence" value="ECO:0007669"/>
    <property type="project" value="TreeGrafter"/>
</dbReference>
<reference evidence="4" key="1">
    <citation type="submission" date="2021-02" db="EMBL/GenBank/DDBJ databases">
        <title>Comparative genomics reveals that relaxation of natural selection precedes convergent phenotypic evolution of cavefish.</title>
        <authorList>
            <person name="Peng Z."/>
        </authorList>
    </citation>
    <scope>NUCLEOTIDE SEQUENCE</scope>
    <source>
        <tissue evidence="4">Muscle</tissue>
    </source>
</reference>
<dbReference type="InterPro" id="IPR007110">
    <property type="entry name" value="Ig-like_dom"/>
</dbReference>
<dbReference type="PANTHER" id="PTHR11481">
    <property type="entry name" value="IMMUNOGLOBULIN FC RECEPTOR"/>
    <property type="match status" value="1"/>
</dbReference>
<feature type="domain" description="Ig-like" evidence="3">
    <location>
        <begin position="323"/>
        <end position="391"/>
    </location>
</feature>
<evidence type="ECO:0000313" key="4">
    <source>
        <dbReference type="EMBL" id="KAI7802969.1"/>
    </source>
</evidence>
<dbReference type="SMART" id="SM00408">
    <property type="entry name" value="IGc2"/>
    <property type="match status" value="2"/>
</dbReference>
<dbReference type="Pfam" id="PF13927">
    <property type="entry name" value="Ig_3"/>
    <property type="match status" value="2"/>
</dbReference>
<proteinExistence type="predicted"/>
<dbReference type="GO" id="GO:0004888">
    <property type="term" value="F:transmembrane signaling receptor activity"/>
    <property type="evidence" value="ECO:0007669"/>
    <property type="project" value="TreeGrafter"/>
</dbReference>
<dbReference type="GO" id="GO:0009897">
    <property type="term" value="C:external side of plasma membrane"/>
    <property type="evidence" value="ECO:0007669"/>
    <property type="project" value="TreeGrafter"/>
</dbReference>
<feature type="non-terminal residue" evidence="4">
    <location>
        <position position="1"/>
    </location>
</feature>
<accession>A0A9W7WKD7</accession>
<dbReference type="EMBL" id="JAFHDT010000011">
    <property type="protein sequence ID" value="KAI7802969.1"/>
    <property type="molecule type" value="Genomic_DNA"/>
</dbReference>
<gene>
    <name evidence="4" type="ORF">IRJ41_000902</name>
</gene>
<dbReference type="AlphaFoldDB" id="A0A9W7WKD7"/>
<dbReference type="SMART" id="SM00409">
    <property type="entry name" value="IG"/>
    <property type="match status" value="2"/>
</dbReference>
<keyword evidence="5" id="KW-1185">Reference proteome</keyword>
<dbReference type="GO" id="GO:0006955">
    <property type="term" value="P:immune response"/>
    <property type="evidence" value="ECO:0007669"/>
    <property type="project" value="TreeGrafter"/>
</dbReference>
<dbReference type="Gene3D" id="2.60.40.10">
    <property type="entry name" value="Immunoglobulins"/>
    <property type="match status" value="2"/>
</dbReference>
<evidence type="ECO:0000313" key="5">
    <source>
        <dbReference type="Proteomes" id="UP001059041"/>
    </source>
</evidence>
<dbReference type="SUPFAM" id="SSF48726">
    <property type="entry name" value="Immunoglobulin"/>
    <property type="match status" value="2"/>
</dbReference>
<dbReference type="PANTHER" id="PTHR11481:SF64">
    <property type="entry name" value="FC RECEPTOR-LIKE PROTEIN 4"/>
    <property type="match status" value="1"/>
</dbReference>
<evidence type="ECO:0000256" key="2">
    <source>
        <dbReference type="ARBA" id="ARBA00023157"/>
    </source>
</evidence>
<dbReference type="InterPro" id="IPR050488">
    <property type="entry name" value="Ig_Fc_receptor"/>
</dbReference>
<dbReference type="InterPro" id="IPR003599">
    <property type="entry name" value="Ig_sub"/>
</dbReference>
<sequence>MMQQQEGGSIGYRLAEALNSTLQRSCSGYETSCLLSKATILDPHFKTLTFISLQKADEAVKSVSSGGAMLVLEGPAQALPPTTSASSTSNEIWQDFDTRKHVDHRVYTVMLPLAETCAHKTQHKLLPQGSHSMHPEILQAKERNLQYSGLMDPQPANITAPQTMLISAIHSEETEGHHTDFIKEFGGFLSDTSWQYRWNKDSYYYTDSYQQKYTISSVSESDAALPRATVRVTPDTSVFTGETVTLKCEIEKLYTSLHWRYLWYKDRREVLNSERYTVNTNTLTISSVTQSDQNQFWCETEIHGRPQTSSSSYIYLTVKGSKPKAELRSDTEGSVLTGNTVTLKCLMNQFTGWKFYWYKHTQNTEKTTTDENYYTIPTVTVSDGGLYWCRAGRGNPVYYTDYSDVLWINVTDDLLTPPQANNTKYSKTPIFIKYVTSLIKIKINFSKCTARPSNSDTVILRDLETMMR</sequence>
<feature type="domain" description="Ig-like" evidence="3">
    <location>
        <begin position="226"/>
        <end position="315"/>
    </location>
</feature>
<organism evidence="4 5">
    <name type="scientific">Triplophysa rosa</name>
    <name type="common">Cave loach</name>
    <dbReference type="NCBI Taxonomy" id="992332"/>
    <lineage>
        <taxon>Eukaryota</taxon>
        <taxon>Metazoa</taxon>
        <taxon>Chordata</taxon>
        <taxon>Craniata</taxon>
        <taxon>Vertebrata</taxon>
        <taxon>Euteleostomi</taxon>
        <taxon>Actinopterygii</taxon>
        <taxon>Neopterygii</taxon>
        <taxon>Teleostei</taxon>
        <taxon>Ostariophysi</taxon>
        <taxon>Cypriniformes</taxon>
        <taxon>Nemacheilidae</taxon>
        <taxon>Triplophysa</taxon>
    </lineage>
</organism>
<dbReference type="Proteomes" id="UP001059041">
    <property type="component" value="Linkage Group LG11"/>
</dbReference>
<evidence type="ECO:0000259" key="3">
    <source>
        <dbReference type="PROSITE" id="PS50835"/>
    </source>
</evidence>
<name>A0A9W7WKD7_TRIRA</name>